<feature type="non-terminal residue" evidence="1">
    <location>
        <position position="1"/>
    </location>
</feature>
<dbReference type="EMBL" id="MKHE01000005">
    <property type="protein sequence ID" value="OWK15295.1"/>
    <property type="molecule type" value="Genomic_DNA"/>
</dbReference>
<name>A0A212DAP6_CEREH</name>
<accession>A0A212DAP6</accession>
<evidence type="ECO:0000313" key="1">
    <source>
        <dbReference type="EMBL" id="OWK15295.1"/>
    </source>
</evidence>
<dbReference type="Proteomes" id="UP000242450">
    <property type="component" value="Chromosome 5"/>
</dbReference>
<gene>
    <name evidence="1" type="ORF">Celaphus_00000809</name>
</gene>
<dbReference type="OrthoDB" id="2155291at2759"/>
<organism evidence="1 2">
    <name type="scientific">Cervus elaphus hippelaphus</name>
    <name type="common">European red deer</name>
    <dbReference type="NCBI Taxonomy" id="46360"/>
    <lineage>
        <taxon>Eukaryota</taxon>
        <taxon>Metazoa</taxon>
        <taxon>Chordata</taxon>
        <taxon>Craniata</taxon>
        <taxon>Vertebrata</taxon>
        <taxon>Euteleostomi</taxon>
        <taxon>Mammalia</taxon>
        <taxon>Eutheria</taxon>
        <taxon>Laurasiatheria</taxon>
        <taxon>Artiodactyla</taxon>
        <taxon>Ruminantia</taxon>
        <taxon>Pecora</taxon>
        <taxon>Cervidae</taxon>
        <taxon>Cervinae</taxon>
        <taxon>Cervus</taxon>
    </lineage>
</organism>
<dbReference type="GO" id="GO:0005096">
    <property type="term" value="F:GTPase activator activity"/>
    <property type="evidence" value="ECO:0007669"/>
    <property type="project" value="InterPro"/>
</dbReference>
<comment type="caution">
    <text evidence="1">The sequence shown here is derived from an EMBL/GenBank/DDBJ whole genome shotgun (WGS) entry which is preliminary data.</text>
</comment>
<dbReference type="InterPro" id="IPR037769">
    <property type="entry name" value="Abr/Bcr"/>
</dbReference>
<dbReference type="PANTHER" id="PTHR23182:SF5">
    <property type="entry name" value="ACTIVE BREAKPOINT CLUSTER REGION-RELATED PROTEIN"/>
    <property type="match status" value="1"/>
</dbReference>
<sequence>EFEIELEGSQSLRILCYEKCYDKTKVNKDNNEIVDKIMGKGQIQPCRSGLQMCCLNWDLLAGP</sequence>
<reference evidence="1 2" key="1">
    <citation type="journal article" date="2018" name="Mol. Genet. Genomics">
        <title>The red deer Cervus elaphus genome CerEla1.0: sequencing, annotating, genes, and chromosomes.</title>
        <authorList>
            <person name="Bana N.A."/>
            <person name="Nyiri A."/>
            <person name="Nagy J."/>
            <person name="Frank K."/>
            <person name="Nagy T."/>
            <person name="Steger V."/>
            <person name="Schiller M."/>
            <person name="Lakatos P."/>
            <person name="Sugar L."/>
            <person name="Horn P."/>
            <person name="Barta E."/>
            <person name="Orosz L."/>
        </authorList>
    </citation>
    <scope>NUCLEOTIDE SEQUENCE [LARGE SCALE GENOMIC DNA]</scope>
    <source>
        <strain evidence="1">Hungarian</strain>
    </source>
</reference>
<proteinExistence type="predicted"/>
<dbReference type="GO" id="GO:0016020">
    <property type="term" value="C:membrane"/>
    <property type="evidence" value="ECO:0007669"/>
    <property type="project" value="TreeGrafter"/>
</dbReference>
<dbReference type="AlphaFoldDB" id="A0A212DAP6"/>
<keyword evidence="2" id="KW-1185">Reference proteome</keyword>
<evidence type="ECO:0000313" key="2">
    <source>
        <dbReference type="Proteomes" id="UP000242450"/>
    </source>
</evidence>
<protein>
    <submittedName>
        <fullName evidence="1">Uncharacterized protein</fullName>
    </submittedName>
</protein>
<dbReference type="PANTHER" id="PTHR23182">
    <property type="entry name" value="BREAKPOINT CLUSTER REGION PROTEIN BCR"/>
    <property type="match status" value="1"/>
</dbReference>